<feature type="compositionally biased region" description="Low complexity" evidence="20">
    <location>
        <begin position="141"/>
        <end position="158"/>
    </location>
</feature>
<keyword evidence="12 19" id="KW-0472">Membrane</keyword>
<evidence type="ECO:0000256" key="11">
    <source>
        <dbReference type="ARBA" id="ARBA00023034"/>
    </source>
</evidence>
<dbReference type="GO" id="GO:0015018">
    <property type="term" value="F:galactosylgalactosylxylosylprotein 3-beta-glucuronosyltransferase activity"/>
    <property type="evidence" value="ECO:0007669"/>
    <property type="project" value="UniProtKB-UniRule"/>
</dbReference>
<dbReference type="PANTHER" id="PTHR10896">
    <property type="entry name" value="GALACTOSYLGALACTOSYLXYLOSYLPROTEIN 3-BETA-GLUCURONOSYLTRANSFERASE BETA-1,3-GLUCURONYLTRANSFERASE"/>
    <property type="match status" value="1"/>
</dbReference>
<dbReference type="EC" id="2.4.1.135" evidence="5 19"/>
<evidence type="ECO:0000256" key="14">
    <source>
        <dbReference type="ARBA" id="ARBA00023211"/>
    </source>
</evidence>
<dbReference type="FunFam" id="3.90.550.10:FF:000044">
    <property type="entry name" value="Galactosylgalactosylxylosylprotein 3-beta-glucuronosyltransferase"/>
    <property type="match status" value="1"/>
</dbReference>
<evidence type="ECO:0000256" key="20">
    <source>
        <dbReference type="SAM" id="MobiDB-lite"/>
    </source>
</evidence>
<keyword evidence="9 19" id="KW-0735">Signal-anchor</keyword>
<feature type="compositionally biased region" description="Polar residues" evidence="20">
    <location>
        <begin position="164"/>
        <end position="174"/>
    </location>
</feature>
<keyword evidence="7 19" id="KW-0812">Transmembrane</keyword>
<dbReference type="InterPro" id="IPR005027">
    <property type="entry name" value="Glyco_trans_43"/>
</dbReference>
<dbReference type="GO" id="GO:0050650">
    <property type="term" value="P:chondroitin sulfate proteoglycan biosynthetic process"/>
    <property type="evidence" value="ECO:0007669"/>
    <property type="project" value="TreeGrafter"/>
</dbReference>
<keyword evidence="22" id="KW-1185">Reference proteome</keyword>
<evidence type="ECO:0000313" key="21">
    <source>
        <dbReference type="EMBL" id="KAH9526503.1"/>
    </source>
</evidence>
<comment type="catalytic activity">
    <reaction evidence="15 19">
        <text>3-O-(beta-D-galactosyl-(1-&gt;3)-beta-D-galactosyl-(1-&gt;4)-beta-D-xylosyl)-L-seryl-[protein] + UDP-alpha-D-glucuronate = 3-O-(beta-D-GlcA-(1-&gt;3)-beta-D-Gal-(1-&gt;3)-beta-D-Gal-(1-&gt;4)-beta-D-Xyl)-L-seryl-[protein] + UDP + H(+)</text>
        <dbReference type="Rhea" id="RHEA:24168"/>
        <dbReference type="Rhea" id="RHEA-COMP:12571"/>
        <dbReference type="Rhea" id="RHEA-COMP:12573"/>
        <dbReference type="ChEBI" id="CHEBI:15378"/>
        <dbReference type="ChEBI" id="CHEBI:58052"/>
        <dbReference type="ChEBI" id="CHEBI:58223"/>
        <dbReference type="ChEBI" id="CHEBI:132090"/>
        <dbReference type="ChEBI" id="CHEBI:132093"/>
        <dbReference type="EC" id="2.4.1.135"/>
    </reaction>
</comment>
<feature type="compositionally biased region" description="Polar residues" evidence="20">
    <location>
        <begin position="1"/>
        <end position="16"/>
    </location>
</feature>
<evidence type="ECO:0000256" key="6">
    <source>
        <dbReference type="ARBA" id="ARBA00022679"/>
    </source>
</evidence>
<evidence type="ECO:0000256" key="4">
    <source>
        <dbReference type="ARBA" id="ARBA00007706"/>
    </source>
</evidence>
<evidence type="ECO:0000256" key="18">
    <source>
        <dbReference type="PIRSR" id="PIRSR605027-6"/>
    </source>
</evidence>
<protein>
    <recommendedName>
        <fullName evidence="5 19">Galactosylgalactosylxylosylprotein 3-beta-glucuronosyltransferase</fullName>
        <ecNumber evidence="5 19">2.4.1.135</ecNumber>
    </recommendedName>
</protein>
<feature type="compositionally biased region" description="Low complexity" evidence="20">
    <location>
        <begin position="17"/>
        <end position="45"/>
    </location>
</feature>
<evidence type="ECO:0000256" key="7">
    <source>
        <dbReference type="ARBA" id="ARBA00022692"/>
    </source>
</evidence>
<feature type="compositionally biased region" description="Low complexity" evidence="20">
    <location>
        <begin position="122"/>
        <end position="133"/>
    </location>
</feature>
<comment type="similarity">
    <text evidence="4 19">Belongs to the glycosyltransferase 43 family.</text>
</comment>
<keyword evidence="13 18" id="KW-0325">Glycoprotein</keyword>
<organism evidence="21 22">
    <name type="scientific">Dermatophagoides farinae</name>
    <name type="common">American house dust mite</name>
    <dbReference type="NCBI Taxonomy" id="6954"/>
    <lineage>
        <taxon>Eukaryota</taxon>
        <taxon>Metazoa</taxon>
        <taxon>Ecdysozoa</taxon>
        <taxon>Arthropoda</taxon>
        <taxon>Chelicerata</taxon>
        <taxon>Arachnida</taxon>
        <taxon>Acari</taxon>
        <taxon>Acariformes</taxon>
        <taxon>Sarcoptiformes</taxon>
        <taxon>Astigmata</taxon>
        <taxon>Psoroptidia</taxon>
        <taxon>Analgoidea</taxon>
        <taxon>Pyroglyphidae</taxon>
        <taxon>Dermatophagoidinae</taxon>
        <taxon>Dermatophagoides</taxon>
    </lineage>
</organism>
<dbReference type="SUPFAM" id="SSF53448">
    <property type="entry name" value="Nucleotide-diphospho-sugar transferases"/>
    <property type="match status" value="1"/>
</dbReference>
<comment type="pathway">
    <text evidence="3 19">Protein modification; protein glycosylation.</text>
</comment>
<evidence type="ECO:0000256" key="8">
    <source>
        <dbReference type="ARBA" id="ARBA00022723"/>
    </source>
</evidence>
<evidence type="ECO:0000256" key="19">
    <source>
        <dbReference type="RuleBase" id="RU363127"/>
    </source>
</evidence>
<keyword evidence="8 17" id="KW-0479">Metal-binding</keyword>
<evidence type="ECO:0000256" key="5">
    <source>
        <dbReference type="ARBA" id="ARBA00012641"/>
    </source>
</evidence>
<dbReference type="AlphaFoldDB" id="A0A922ID61"/>
<dbReference type="InterPro" id="IPR029044">
    <property type="entry name" value="Nucleotide-diphossugar_trans"/>
</dbReference>
<evidence type="ECO:0000256" key="12">
    <source>
        <dbReference type="ARBA" id="ARBA00023136"/>
    </source>
</evidence>
<dbReference type="GO" id="GO:0046872">
    <property type="term" value="F:metal ion binding"/>
    <property type="evidence" value="ECO:0007669"/>
    <property type="project" value="UniProtKB-KW"/>
</dbReference>
<proteinExistence type="inferred from homology"/>
<dbReference type="GO" id="GO:0000139">
    <property type="term" value="C:Golgi membrane"/>
    <property type="evidence" value="ECO:0007669"/>
    <property type="project" value="UniProtKB-SubCell"/>
</dbReference>
<feature type="region of interest" description="Disordered" evidence="20">
    <location>
        <begin position="94"/>
        <end position="178"/>
    </location>
</feature>
<evidence type="ECO:0000256" key="13">
    <source>
        <dbReference type="ARBA" id="ARBA00023180"/>
    </source>
</evidence>
<feature type="glycosylation site" description="N-linked (GlcNAc...) asparagine" evidence="18">
    <location>
        <position position="401"/>
    </location>
</feature>
<keyword evidence="11 19" id="KW-0333">Golgi apparatus</keyword>
<dbReference type="CDD" id="cd00218">
    <property type="entry name" value="GlcAT-I"/>
    <property type="match status" value="1"/>
</dbReference>
<reference evidence="21" key="2">
    <citation type="journal article" date="2022" name="Res Sq">
        <title>Comparative Genomics Reveals Insights into the Divergent Evolution of Astigmatic Mites and Household Pest Adaptations.</title>
        <authorList>
            <person name="Xiong Q."/>
            <person name="Wan A.T.-Y."/>
            <person name="Liu X.-Y."/>
            <person name="Fung C.S.-H."/>
            <person name="Xiao X."/>
            <person name="Malainual N."/>
            <person name="Hou J."/>
            <person name="Wang L."/>
            <person name="Wang M."/>
            <person name="Yang K."/>
            <person name="Cui Y."/>
            <person name="Leung E."/>
            <person name="Nong W."/>
            <person name="Shin S.-K."/>
            <person name="Au S."/>
            <person name="Jeong K.Y."/>
            <person name="Chew F.T."/>
            <person name="Hui J."/>
            <person name="Leung T.F."/>
            <person name="Tungtrongchitr A."/>
            <person name="Zhong N."/>
            <person name="Liu Z."/>
            <person name="Tsui S."/>
        </authorList>
    </citation>
    <scope>NUCLEOTIDE SEQUENCE</scope>
    <source>
        <strain evidence="21">Derf</strain>
        <tissue evidence="21">Whole organism</tissue>
    </source>
</reference>
<dbReference type="GO" id="GO:0005975">
    <property type="term" value="P:carbohydrate metabolic process"/>
    <property type="evidence" value="ECO:0007669"/>
    <property type="project" value="TreeGrafter"/>
</dbReference>
<sequence length="445" mass="49534">MWQMTSNQYQQLPNIRSQQQSSTTNISSTNNNSNSSSSSSSSSIKKSTWPLGIILTLPFIFFIILHNNPDGIVDYSNDNNDIASAAAAAAASGVGGDSLHSGDLNSSSNDGEEEGMDMSNPSSKSSSSSSSSSWIEIRPPSLSSSSSSSFQQSSDSKSNCICDMNSSSSNSQNHRMPFIPGEPVYDPERILIFLITPTYTRPTQAADMTRLSQTLQLVPDIFWIVVEDAHNRSRSVEDLLRRTNAPYAHLLGPRPPTHLDKRSGRGVSNRLRAFEWLRENYSNTTQKGVIYFADDDNAYDVRIFEEMRSTRIVSMFPVGLISTLGLSTPIVSRKSGKIIGFHDPFIGRRKFAVDMAGFAVNLQFFLNQKKATMPYKVGYEEDYFLKSLGVQIWQLEPKAQNCTQVLVWHTKTKPADQPKLTLMKKVTNYTETNLPDLYANQLEQL</sequence>
<comment type="subcellular location">
    <subcellularLocation>
        <location evidence="2 19">Golgi apparatus membrane</location>
        <topology evidence="2 19">Single-pass type II membrane protein</topology>
    </subcellularLocation>
</comment>
<dbReference type="Proteomes" id="UP000790347">
    <property type="component" value="Unassembled WGS sequence"/>
</dbReference>
<comment type="caution">
    <text evidence="21">The sequence shown here is derived from an EMBL/GenBank/DDBJ whole genome shotgun (WGS) entry which is preliminary data.</text>
</comment>
<comment type="cofactor">
    <cofactor evidence="1 17 19">
        <name>Mn(2+)</name>
        <dbReference type="ChEBI" id="CHEBI:29035"/>
    </cofactor>
</comment>
<evidence type="ECO:0000256" key="17">
    <source>
        <dbReference type="PIRSR" id="PIRSR605027-3"/>
    </source>
</evidence>
<keyword evidence="6 19" id="KW-0808">Transferase</keyword>
<dbReference type="Gene3D" id="3.90.550.10">
    <property type="entry name" value="Spore Coat Polysaccharide Biosynthesis Protein SpsA, Chain A"/>
    <property type="match status" value="1"/>
</dbReference>
<dbReference type="Pfam" id="PF03360">
    <property type="entry name" value="Glyco_transf_43"/>
    <property type="match status" value="1"/>
</dbReference>
<evidence type="ECO:0000256" key="2">
    <source>
        <dbReference type="ARBA" id="ARBA00004323"/>
    </source>
</evidence>
<feature type="transmembrane region" description="Helical" evidence="19">
    <location>
        <begin position="48"/>
        <end position="66"/>
    </location>
</feature>
<evidence type="ECO:0000256" key="16">
    <source>
        <dbReference type="PIRSR" id="PIRSR605027-1"/>
    </source>
</evidence>
<gene>
    <name evidence="21" type="ORF">DERF_000585</name>
</gene>
<dbReference type="EMBL" id="ASGP02000001">
    <property type="protein sequence ID" value="KAH9526503.1"/>
    <property type="molecule type" value="Genomic_DNA"/>
</dbReference>
<evidence type="ECO:0000313" key="22">
    <source>
        <dbReference type="Proteomes" id="UP000790347"/>
    </source>
</evidence>
<evidence type="ECO:0000256" key="1">
    <source>
        <dbReference type="ARBA" id="ARBA00001936"/>
    </source>
</evidence>
<keyword evidence="14 17" id="KW-0464">Manganese</keyword>
<keyword evidence="10 19" id="KW-1133">Transmembrane helix</keyword>
<evidence type="ECO:0000256" key="15">
    <source>
        <dbReference type="ARBA" id="ARBA00047979"/>
    </source>
</evidence>
<evidence type="ECO:0000256" key="10">
    <source>
        <dbReference type="ARBA" id="ARBA00022989"/>
    </source>
</evidence>
<evidence type="ECO:0000256" key="3">
    <source>
        <dbReference type="ARBA" id="ARBA00004922"/>
    </source>
</evidence>
<feature type="region of interest" description="Disordered" evidence="20">
    <location>
        <begin position="1"/>
        <end position="45"/>
    </location>
</feature>
<reference evidence="21" key="1">
    <citation type="submission" date="2013-05" db="EMBL/GenBank/DDBJ databases">
        <authorList>
            <person name="Yim A.K.Y."/>
            <person name="Chan T.F."/>
            <person name="Ji K.M."/>
            <person name="Liu X.Y."/>
            <person name="Zhou J.W."/>
            <person name="Li R.Q."/>
            <person name="Yang K.Y."/>
            <person name="Li J."/>
            <person name="Li M."/>
            <person name="Law P.T.W."/>
            <person name="Wu Y.L."/>
            <person name="Cai Z.L."/>
            <person name="Qin H."/>
            <person name="Bao Y."/>
            <person name="Leung R.K.K."/>
            <person name="Ng P.K.S."/>
            <person name="Zou J."/>
            <person name="Zhong X.J."/>
            <person name="Ran P.X."/>
            <person name="Zhong N.S."/>
            <person name="Liu Z.G."/>
            <person name="Tsui S.K.W."/>
        </authorList>
    </citation>
    <scope>NUCLEOTIDE SEQUENCE</scope>
    <source>
        <strain evidence="21">Derf</strain>
        <tissue evidence="21">Whole organism</tissue>
    </source>
</reference>
<dbReference type="PANTHER" id="PTHR10896:SF50">
    <property type="entry name" value="GALACTOSYLGALACTOSYLXYLOSYLPROTEIN 3-BETA-GLUCURONOSYLTRANSFERASE P"/>
    <property type="match status" value="1"/>
</dbReference>
<name>A0A922ID61_DERFA</name>
<feature type="active site" description="Proton donor/acceptor" evidence="16">
    <location>
        <position position="381"/>
    </location>
</feature>
<accession>A0A922ID61</accession>
<feature type="binding site" evidence="17">
    <location>
        <position position="296"/>
    </location>
    <ligand>
        <name>Mn(2+)</name>
        <dbReference type="ChEBI" id="CHEBI:29035"/>
    </ligand>
</feature>
<evidence type="ECO:0000256" key="9">
    <source>
        <dbReference type="ARBA" id="ARBA00022968"/>
    </source>
</evidence>